<proteinExistence type="predicted"/>
<dbReference type="Proteomes" id="UP000295604">
    <property type="component" value="Unassembled WGS sequence"/>
</dbReference>
<evidence type="ECO:0000313" key="3">
    <source>
        <dbReference type="EMBL" id="TEA20236.1"/>
    </source>
</evidence>
<evidence type="ECO:0000313" key="4">
    <source>
        <dbReference type="Proteomes" id="UP000295604"/>
    </source>
</evidence>
<keyword evidence="2" id="KW-0732">Signal</keyword>
<evidence type="ECO:0000256" key="1">
    <source>
        <dbReference type="SAM" id="MobiDB-lite"/>
    </source>
</evidence>
<evidence type="ECO:0000256" key="2">
    <source>
        <dbReference type="SAM" id="SignalP"/>
    </source>
</evidence>
<organism evidence="3 4">
    <name type="scientific">Colletotrichum sidae</name>
    <dbReference type="NCBI Taxonomy" id="1347389"/>
    <lineage>
        <taxon>Eukaryota</taxon>
        <taxon>Fungi</taxon>
        <taxon>Dikarya</taxon>
        <taxon>Ascomycota</taxon>
        <taxon>Pezizomycotina</taxon>
        <taxon>Sordariomycetes</taxon>
        <taxon>Hypocreomycetidae</taxon>
        <taxon>Glomerellales</taxon>
        <taxon>Glomerellaceae</taxon>
        <taxon>Colletotrichum</taxon>
        <taxon>Colletotrichum orbiculare species complex</taxon>
    </lineage>
</organism>
<comment type="caution">
    <text evidence="3">The sequence shown here is derived from an EMBL/GenBank/DDBJ whole genome shotgun (WGS) entry which is preliminary data.</text>
</comment>
<name>A0A4R8TN43_9PEZI</name>
<feature type="chain" id="PRO_5020393899" evidence="2">
    <location>
        <begin position="26"/>
        <end position="223"/>
    </location>
</feature>
<sequence length="223" mass="24734">MRASTLAVGFASVALFLSSVSNVTAIVKNEVDGQQSEPRSAPAIHHHVARSPQESDALASYDYEYSYPPPPHPTTYGEPSTVTSGVFSTEVGSAASVTGASSTITSALSARNCCTFWKCKLCGQHNRYLILSRVLDRHIKRVITAWSSTFPGPKLNSYKAANYSRSEWKLVSKLQYCHCDHILWLFEHHRLWCTVHSQLPTQFNIDFGVGLSHSPQHFQSVFC</sequence>
<reference evidence="3 4" key="1">
    <citation type="submission" date="2018-11" db="EMBL/GenBank/DDBJ databases">
        <title>Genome sequence and assembly of Colletotrichum sidae.</title>
        <authorList>
            <person name="Gan P."/>
            <person name="Shirasu K."/>
        </authorList>
    </citation>
    <scope>NUCLEOTIDE SEQUENCE [LARGE SCALE GENOMIC DNA]</scope>
    <source>
        <strain evidence="3 4">CBS 518.97</strain>
    </source>
</reference>
<dbReference type="AlphaFoldDB" id="A0A4R8TN43"/>
<protein>
    <submittedName>
        <fullName evidence="3">Uncharacterized protein</fullName>
    </submittedName>
</protein>
<accession>A0A4R8TN43</accession>
<feature type="signal peptide" evidence="2">
    <location>
        <begin position="1"/>
        <end position="25"/>
    </location>
</feature>
<gene>
    <name evidence="3" type="ORF">C8034_v003911</name>
</gene>
<keyword evidence="4" id="KW-1185">Reference proteome</keyword>
<feature type="region of interest" description="Disordered" evidence="1">
    <location>
        <begin position="31"/>
        <end position="52"/>
    </location>
</feature>
<dbReference type="EMBL" id="QAPF01000035">
    <property type="protein sequence ID" value="TEA20236.1"/>
    <property type="molecule type" value="Genomic_DNA"/>
</dbReference>